<dbReference type="EMBL" id="JAMSHJ010000003">
    <property type="protein sequence ID" value="KAI5430262.1"/>
    <property type="molecule type" value="Genomic_DNA"/>
</dbReference>
<dbReference type="AlphaFoldDB" id="A0A9D4Y069"/>
<evidence type="ECO:0000313" key="1">
    <source>
        <dbReference type="EMBL" id="KAI5430262.1"/>
    </source>
</evidence>
<gene>
    <name evidence="1" type="ORF">KIW84_034733</name>
</gene>
<reference evidence="1 2" key="1">
    <citation type="journal article" date="2022" name="Nat. Genet.">
        <title>Improved pea reference genome and pan-genome highlight genomic features and evolutionary characteristics.</title>
        <authorList>
            <person name="Yang T."/>
            <person name="Liu R."/>
            <person name="Luo Y."/>
            <person name="Hu S."/>
            <person name="Wang D."/>
            <person name="Wang C."/>
            <person name="Pandey M.K."/>
            <person name="Ge S."/>
            <person name="Xu Q."/>
            <person name="Li N."/>
            <person name="Li G."/>
            <person name="Huang Y."/>
            <person name="Saxena R.K."/>
            <person name="Ji Y."/>
            <person name="Li M."/>
            <person name="Yan X."/>
            <person name="He Y."/>
            <person name="Liu Y."/>
            <person name="Wang X."/>
            <person name="Xiang C."/>
            <person name="Varshney R.K."/>
            <person name="Ding H."/>
            <person name="Gao S."/>
            <person name="Zong X."/>
        </authorList>
    </citation>
    <scope>NUCLEOTIDE SEQUENCE [LARGE SCALE GENOMIC DNA]</scope>
    <source>
        <strain evidence="1 2">cv. Zhongwan 6</strain>
    </source>
</reference>
<name>A0A9D4Y069_PEA</name>
<keyword evidence="2" id="KW-1185">Reference proteome</keyword>
<accession>A0A9D4Y069</accession>
<protein>
    <submittedName>
        <fullName evidence="1">Uncharacterized protein</fullName>
    </submittedName>
</protein>
<sequence>MPPRAIRPRGDVDCMVIVFAEGIDGENQMSRYHKLFKRDILATRYPDNAALRDLGLSDSIHWMLSNLVNPTPFLFAYFQSTYARTGGPICVGGLITYIALALNLDTELAMLEPLETPFADLDYFRSMRLIKNKPNDKYFLMISNREVRGVTLPCALINVRMSANWTFDLTAPEPDHTEQDAPHTGTHAPIAPAFPDSFVGTSSKHQPHEEYDYTARRITLDDVLSKLRHRNDAEEDRDVLLRNIQMQQEKMRASIDQIRQTQLDFVERTNLHIANLIDNMNEVHMEVAGMREYVQYVPNPAFGRGGFARHRGRDRYH</sequence>
<dbReference type="Gramene" id="Psat03G0473300-T1">
    <property type="protein sequence ID" value="KAI5430262.1"/>
    <property type="gene ID" value="KIW84_034733"/>
</dbReference>
<dbReference type="Proteomes" id="UP001058974">
    <property type="component" value="Chromosome 3"/>
</dbReference>
<proteinExistence type="predicted"/>
<evidence type="ECO:0000313" key="2">
    <source>
        <dbReference type="Proteomes" id="UP001058974"/>
    </source>
</evidence>
<organism evidence="1 2">
    <name type="scientific">Pisum sativum</name>
    <name type="common">Garden pea</name>
    <name type="synonym">Lathyrus oleraceus</name>
    <dbReference type="NCBI Taxonomy" id="3888"/>
    <lineage>
        <taxon>Eukaryota</taxon>
        <taxon>Viridiplantae</taxon>
        <taxon>Streptophyta</taxon>
        <taxon>Embryophyta</taxon>
        <taxon>Tracheophyta</taxon>
        <taxon>Spermatophyta</taxon>
        <taxon>Magnoliopsida</taxon>
        <taxon>eudicotyledons</taxon>
        <taxon>Gunneridae</taxon>
        <taxon>Pentapetalae</taxon>
        <taxon>rosids</taxon>
        <taxon>fabids</taxon>
        <taxon>Fabales</taxon>
        <taxon>Fabaceae</taxon>
        <taxon>Papilionoideae</taxon>
        <taxon>50 kb inversion clade</taxon>
        <taxon>NPAAA clade</taxon>
        <taxon>Hologalegina</taxon>
        <taxon>IRL clade</taxon>
        <taxon>Fabeae</taxon>
        <taxon>Lathyrus</taxon>
    </lineage>
</organism>
<comment type="caution">
    <text evidence="1">The sequence shown here is derived from an EMBL/GenBank/DDBJ whole genome shotgun (WGS) entry which is preliminary data.</text>
</comment>